<dbReference type="RefSeq" id="WP_011382490.1">
    <property type="nucleotide sequence ID" value="NC_007626.1"/>
</dbReference>
<dbReference type="GO" id="GO:0009252">
    <property type="term" value="P:peptidoglycan biosynthetic process"/>
    <property type="evidence" value="ECO:0007669"/>
    <property type="project" value="UniProtKB-KW"/>
</dbReference>
<keyword evidence="4" id="KW-0573">Peptidoglycan synthesis</keyword>
<dbReference type="Pfam" id="PF13480">
    <property type="entry name" value="Acetyltransf_6"/>
    <property type="match status" value="1"/>
</dbReference>
<dbReference type="EMBL" id="AP007255">
    <property type="protein sequence ID" value="BAE48847.1"/>
    <property type="molecule type" value="Genomic_DNA"/>
</dbReference>
<organism evidence="8 9">
    <name type="scientific">Paramagnetospirillum magneticum (strain ATCC 700264 / AMB-1)</name>
    <name type="common">Magnetospirillum magneticum</name>
    <dbReference type="NCBI Taxonomy" id="342108"/>
    <lineage>
        <taxon>Bacteria</taxon>
        <taxon>Pseudomonadati</taxon>
        <taxon>Pseudomonadota</taxon>
        <taxon>Alphaproteobacteria</taxon>
        <taxon>Rhodospirillales</taxon>
        <taxon>Magnetospirillaceae</taxon>
        <taxon>Paramagnetospirillum</taxon>
    </lineage>
</organism>
<dbReference type="KEGG" id="mag:amb0043"/>
<keyword evidence="3" id="KW-0133">Cell shape</keyword>
<feature type="domain" description="N-acetyltransferase" evidence="7">
    <location>
        <begin position="164"/>
        <end position="304"/>
    </location>
</feature>
<keyword evidence="6" id="KW-0961">Cell wall biogenesis/degradation</keyword>
<reference evidence="8 9" key="1">
    <citation type="journal article" date="2005" name="DNA Res.">
        <title>Complete genome sequence of the facultative anaerobic magnetotactic bacterium Magnetospirillum sp. strain AMB-1.</title>
        <authorList>
            <person name="Matsunaga T."/>
            <person name="Okamura Y."/>
            <person name="Fukuda Y."/>
            <person name="Wahyudi A.T."/>
            <person name="Murase Y."/>
            <person name="Takeyama H."/>
        </authorList>
    </citation>
    <scope>NUCLEOTIDE SEQUENCE [LARGE SCALE GENOMIC DNA]</scope>
    <source>
        <strain evidence="9">ATCC 700264 / AMB-1</strain>
    </source>
</reference>
<evidence type="ECO:0000256" key="1">
    <source>
        <dbReference type="ARBA" id="ARBA00009943"/>
    </source>
</evidence>
<evidence type="ECO:0000313" key="8">
    <source>
        <dbReference type="EMBL" id="BAE48847.1"/>
    </source>
</evidence>
<dbReference type="InterPro" id="IPR003447">
    <property type="entry name" value="FEMABX"/>
</dbReference>
<dbReference type="AlphaFoldDB" id="Q2WBC8"/>
<evidence type="ECO:0000256" key="5">
    <source>
        <dbReference type="ARBA" id="ARBA00023315"/>
    </source>
</evidence>
<evidence type="ECO:0000256" key="3">
    <source>
        <dbReference type="ARBA" id="ARBA00022960"/>
    </source>
</evidence>
<dbReference type="GO" id="GO:0016747">
    <property type="term" value="F:acyltransferase activity, transferring groups other than amino-acyl groups"/>
    <property type="evidence" value="ECO:0007669"/>
    <property type="project" value="InterPro"/>
</dbReference>
<dbReference type="SUPFAM" id="SSF55729">
    <property type="entry name" value="Acyl-CoA N-acyltransferases (Nat)"/>
    <property type="match status" value="2"/>
</dbReference>
<accession>Q2WBC8</accession>
<evidence type="ECO:0000256" key="2">
    <source>
        <dbReference type="ARBA" id="ARBA00022679"/>
    </source>
</evidence>
<dbReference type="Gene3D" id="3.40.630.30">
    <property type="match status" value="2"/>
</dbReference>
<keyword evidence="9" id="KW-1185">Reference proteome</keyword>
<keyword evidence="5" id="KW-0012">Acyltransferase</keyword>
<dbReference type="CDD" id="cd04301">
    <property type="entry name" value="NAT_SF"/>
    <property type="match status" value="1"/>
</dbReference>
<dbReference type="InterPro" id="IPR000182">
    <property type="entry name" value="GNAT_dom"/>
</dbReference>
<name>Q2WBC8_PARM1</name>
<dbReference type="InterPro" id="IPR050644">
    <property type="entry name" value="PG_Glycine_Bridge_Synth"/>
</dbReference>
<protein>
    <recommendedName>
        <fullName evidence="7">N-acetyltransferase domain-containing protein</fullName>
    </recommendedName>
</protein>
<evidence type="ECO:0000256" key="6">
    <source>
        <dbReference type="ARBA" id="ARBA00023316"/>
    </source>
</evidence>
<dbReference type="STRING" id="342108.amb0043"/>
<dbReference type="Proteomes" id="UP000007058">
    <property type="component" value="Chromosome"/>
</dbReference>
<keyword evidence="2" id="KW-0808">Transferase</keyword>
<evidence type="ECO:0000256" key="4">
    <source>
        <dbReference type="ARBA" id="ARBA00022984"/>
    </source>
</evidence>
<evidence type="ECO:0000313" key="9">
    <source>
        <dbReference type="Proteomes" id="UP000007058"/>
    </source>
</evidence>
<proteinExistence type="inferred from homology"/>
<dbReference type="PROSITE" id="PS51191">
    <property type="entry name" value="FEMABX"/>
    <property type="match status" value="1"/>
</dbReference>
<dbReference type="PROSITE" id="PS51186">
    <property type="entry name" value="GNAT"/>
    <property type="match status" value="1"/>
</dbReference>
<dbReference type="HOGENOM" id="CLU_072557_0_0_5"/>
<gene>
    <name evidence="8" type="ordered locus">amb0043</name>
</gene>
<dbReference type="OrthoDB" id="341858at2"/>
<dbReference type="PANTHER" id="PTHR36174">
    <property type="entry name" value="LIPID II:GLYCINE GLYCYLTRANSFERASE"/>
    <property type="match status" value="1"/>
</dbReference>
<dbReference type="InterPro" id="IPR016181">
    <property type="entry name" value="Acyl_CoA_acyltransferase"/>
</dbReference>
<dbReference type="GO" id="GO:0008360">
    <property type="term" value="P:regulation of cell shape"/>
    <property type="evidence" value="ECO:0007669"/>
    <property type="project" value="UniProtKB-KW"/>
</dbReference>
<sequence>MSGVLSPTTLDQMAWEAALAGFAGASLLQSWAYGAAKVDEGGWDLERLDYREAGTLSGMAQVMVRRLPLGLGGLAWINRGPLVAAGHDPAPIFAALRRWFGRRGFYLRVAPALADQVTPPGFRPAGRPGWASALLDITPEEADLRKGLHGKWRNTLNKAEREGPAISGAETDLADFLAGYGRFLAERSVPTTVTPALLAALHRHSLEHLRPLAYVARHQDEVVGGVLMARYGKGAEYLAGYGTEAGRRLGVGQALLWRGLVDVKRRGAEFLDLGGLDPLRTPAGIRDFKEGVRGVPYRLAEELECLGPNPLARLVRRKVARSLALADGAPS</sequence>
<evidence type="ECO:0000259" key="7">
    <source>
        <dbReference type="PROSITE" id="PS51186"/>
    </source>
</evidence>
<dbReference type="PANTHER" id="PTHR36174:SF1">
    <property type="entry name" value="LIPID II:GLYCINE GLYCYLTRANSFERASE"/>
    <property type="match status" value="1"/>
</dbReference>
<dbReference type="GO" id="GO:0016755">
    <property type="term" value="F:aminoacyltransferase activity"/>
    <property type="evidence" value="ECO:0007669"/>
    <property type="project" value="InterPro"/>
</dbReference>
<dbReference type="GO" id="GO:0071555">
    <property type="term" value="P:cell wall organization"/>
    <property type="evidence" value="ECO:0007669"/>
    <property type="project" value="UniProtKB-KW"/>
</dbReference>
<dbReference type="InterPro" id="IPR038740">
    <property type="entry name" value="BioF2-like_GNAT_dom"/>
</dbReference>
<comment type="similarity">
    <text evidence="1">Belongs to the FemABX family.</text>
</comment>